<dbReference type="InterPro" id="IPR036388">
    <property type="entry name" value="WH-like_DNA-bd_sf"/>
</dbReference>
<accession>A0A9D9GYB4</accession>
<dbReference type="GO" id="GO:0005737">
    <property type="term" value="C:cytoplasm"/>
    <property type="evidence" value="ECO:0007669"/>
    <property type="project" value="UniProtKB-SubCell"/>
</dbReference>
<dbReference type="PANTHER" id="PTHR33602:SF1">
    <property type="entry name" value="REGULATORY PROTEIN RECX FAMILY PROTEIN"/>
    <property type="match status" value="1"/>
</dbReference>
<dbReference type="InterPro" id="IPR003783">
    <property type="entry name" value="Regulatory_RecX"/>
</dbReference>
<dbReference type="Pfam" id="PF21981">
    <property type="entry name" value="RecX_HTH3"/>
    <property type="match status" value="1"/>
</dbReference>
<comment type="similarity">
    <text evidence="2">Belongs to the RecX family.</text>
</comment>
<dbReference type="PANTHER" id="PTHR33602">
    <property type="entry name" value="REGULATORY PROTEIN RECX FAMILY PROTEIN"/>
    <property type="match status" value="1"/>
</dbReference>
<evidence type="ECO:0000256" key="1">
    <source>
        <dbReference type="ARBA" id="ARBA00004496"/>
    </source>
</evidence>
<evidence type="ECO:0000313" key="8">
    <source>
        <dbReference type="Proteomes" id="UP000823635"/>
    </source>
</evidence>
<feature type="domain" description="RecX third three-helical" evidence="6">
    <location>
        <begin position="110"/>
        <end position="148"/>
    </location>
</feature>
<dbReference type="InterPro" id="IPR053924">
    <property type="entry name" value="RecX_HTH_2nd"/>
</dbReference>
<feature type="domain" description="RecX second three-helical" evidence="5">
    <location>
        <begin position="56"/>
        <end position="96"/>
    </location>
</feature>
<dbReference type="GO" id="GO:0006282">
    <property type="term" value="P:regulation of DNA repair"/>
    <property type="evidence" value="ECO:0007669"/>
    <property type="project" value="InterPro"/>
</dbReference>
<dbReference type="Pfam" id="PF02631">
    <property type="entry name" value="RecX_HTH2"/>
    <property type="match status" value="1"/>
</dbReference>
<sequence>MIREKVLNMYMMRCSRAEYCTGTIEKSLNRLVAKGELQRSDAESIIDVLQKQGFLDDSRFAAAYVRDKNRIDGWGRVKIAYKLKSMALPDTIIERAIEEEFDNDVGAKRLAILLENKYRSLKNNESSSQKRAKCIRYALSRGFEYEMACKLFDSVIMTNFASNKDEI</sequence>
<dbReference type="Gene3D" id="1.10.10.10">
    <property type="entry name" value="Winged helix-like DNA-binding domain superfamily/Winged helix DNA-binding domain"/>
    <property type="match status" value="1"/>
</dbReference>
<evidence type="ECO:0000256" key="2">
    <source>
        <dbReference type="ARBA" id="ARBA00009695"/>
    </source>
</evidence>
<evidence type="ECO:0000313" key="7">
    <source>
        <dbReference type="EMBL" id="MBO8429259.1"/>
    </source>
</evidence>
<evidence type="ECO:0000256" key="4">
    <source>
        <dbReference type="ARBA" id="ARBA00022490"/>
    </source>
</evidence>
<organism evidence="7 8">
    <name type="scientific">Candidatus Egerieousia excrementavium</name>
    <dbReference type="NCBI Taxonomy" id="2840778"/>
    <lineage>
        <taxon>Bacteria</taxon>
        <taxon>Pseudomonadati</taxon>
        <taxon>Bacteroidota</taxon>
        <taxon>Bacteroidia</taxon>
        <taxon>Bacteroidales</taxon>
        <taxon>Candidatus Egerieousia</taxon>
    </lineage>
</organism>
<protein>
    <recommendedName>
        <fullName evidence="3">Regulatory protein RecX</fullName>
    </recommendedName>
</protein>
<dbReference type="EMBL" id="JADINB010000110">
    <property type="protein sequence ID" value="MBO8429259.1"/>
    <property type="molecule type" value="Genomic_DNA"/>
</dbReference>
<proteinExistence type="inferred from homology"/>
<dbReference type="AlphaFoldDB" id="A0A9D9GYB4"/>
<reference evidence="7" key="1">
    <citation type="submission" date="2020-10" db="EMBL/GenBank/DDBJ databases">
        <authorList>
            <person name="Gilroy R."/>
        </authorList>
    </citation>
    <scope>NUCLEOTIDE SEQUENCE</scope>
    <source>
        <strain evidence="7">15467</strain>
    </source>
</reference>
<gene>
    <name evidence="7" type="ORF">IAC68_04950</name>
</gene>
<dbReference type="InterPro" id="IPR053925">
    <property type="entry name" value="RecX_HTH_3rd"/>
</dbReference>
<comment type="caution">
    <text evidence="7">The sequence shown here is derived from an EMBL/GenBank/DDBJ whole genome shotgun (WGS) entry which is preliminary data.</text>
</comment>
<name>A0A9D9GYB4_9BACT</name>
<evidence type="ECO:0000256" key="3">
    <source>
        <dbReference type="ARBA" id="ARBA00018111"/>
    </source>
</evidence>
<dbReference type="Proteomes" id="UP000823635">
    <property type="component" value="Unassembled WGS sequence"/>
</dbReference>
<keyword evidence="4" id="KW-0963">Cytoplasm</keyword>
<comment type="subcellular location">
    <subcellularLocation>
        <location evidence="1">Cytoplasm</location>
    </subcellularLocation>
</comment>
<evidence type="ECO:0000259" key="6">
    <source>
        <dbReference type="Pfam" id="PF21981"/>
    </source>
</evidence>
<evidence type="ECO:0000259" key="5">
    <source>
        <dbReference type="Pfam" id="PF02631"/>
    </source>
</evidence>
<reference evidence="7" key="2">
    <citation type="journal article" date="2021" name="PeerJ">
        <title>Extensive microbial diversity within the chicken gut microbiome revealed by metagenomics and culture.</title>
        <authorList>
            <person name="Gilroy R."/>
            <person name="Ravi A."/>
            <person name="Getino M."/>
            <person name="Pursley I."/>
            <person name="Horton D.L."/>
            <person name="Alikhan N.F."/>
            <person name="Baker D."/>
            <person name="Gharbi K."/>
            <person name="Hall N."/>
            <person name="Watson M."/>
            <person name="Adriaenssens E.M."/>
            <person name="Foster-Nyarko E."/>
            <person name="Jarju S."/>
            <person name="Secka A."/>
            <person name="Antonio M."/>
            <person name="Oren A."/>
            <person name="Chaudhuri R.R."/>
            <person name="La Ragione R."/>
            <person name="Hildebrand F."/>
            <person name="Pallen M.J."/>
        </authorList>
    </citation>
    <scope>NUCLEOTIDE SEQUENCE</scope>
    <source>
        <strain evidence="7">15467</strain>
    </source>
</reference>